<dbReference type="RefSeq" id="WP_088571037.1">
    <property type="nucleotide sequence ID" value="NZ_FYEK01000027.1"/>
</dbReference>
<dbReference type="PANTHER" id="PTHR11538">
    <property type="entry name" value="PHENYLALANYL-TRNA SYNTHETASE"/>
    <property type="match status" value="1"/>
</dbReference>
<evidence type="ECO:0000256" key="3">
    <source>
        <dbReference type="ARBA" id="ARBA00011209"/>
    </source>
</evidence>
<dbReference type="NCBIfam" id="TIGR00468">
    <property type="entry name" value="pheS"/>
    <property type="match status" value="1"/>
</dbReference>
<evidence type="ECO:0000256" key="1">
    <source>
        <dbReference type="ARBA" id="ARBA00004496"/>
    </source>
</evidence>
<evidence type="ECO:0000256" key="8">
    <source>
        <dbReference type="ARBA" id="ARBA00022840"/>
    </source>
</evidence>
<name>A0A212QWR0_9CHLR</name>
<dbReference type="InterPro" id="IPR022911">
    <property type="entry name" value="Phe_tRNA_ligase_alpha1_bac"/>
</dbReference>
<dbReference type="Pfam" id="PF01409">
    <property type="entry name" value="tRNA-synt_2d"/>
    <property type="match status" value="1"/>
</dbReference>
<dbReference type="EC" id="6.1.1.20" evidence="13"/>
<evidence type="ECO:0000313" key="15">
    <source>
        <dbReference type="EMBL" id="SNB64157.1"/>
    </source>
</evidence>
<evidence type="ECO:0000259" key="14">
    <source>
        <dbReference type="PROSITE" id="PS50862"/>
    </source>
</evidence>
<dbReference type="FunCoup" id="A0A212QWR0">
    <property type="interactions" value="444"/>
</dbReference>
<dbReference type="InterPro" id="IPR006195">
    <property type="entry name" value="aa-tRNA-synth_II"/>
</dbReference>
<keyword evidence="10 13" id="KW-0648">Protein biosynthesis</keyword>
<comment type="subcellular location">
    <subcellularLocation>
        <location evidence="1 13">Cytoplasm</location>
    </subcellularLocation>
</comment>
<dbReference type="AlphaFoldDB" id="A0A212QWR0"/>
<evidence type="ECO:0000256" key="2">
    <source>
        <dbReference type="ARBA" id="ARBA00010207"/>
    </source>
</evidence>
<evidence type="ECO:0000256" key="5">
    <source>
        <dbReference type="ARBA" id="ARBA00022598"/>
    </source>
</evidence>
<dbReference type="InParanoid" id="A0A212QWR0"/>
<dbReference type="GO" id="GO:0000049">
    <property type="term" value="F:tRNA binding"/>
    <property type="evidence" value="ECO:0007669"/>
    <property type="project" value="InterPro"/>
</dbReference>
<dbReference type="SUPFAM" id="SSF46589">
    <property type="entry name" value="tRNA-binding arm"/>
    <property type="match status" value="1"/>
</dbReference>
<dbReference type="InterPro" id="IPR045864">
    <property type="entry name" value="aa-tRNA-synth_II/BPL/LPL"/>
</dbReference>
<evidence type="ECO:0000256" key="6">
    <source>
        <dbReference type="ARBA" id="ARBA00022723"/>
    </source>
</evidence>
<dbReference type="GO" id="GO:0000287">
    <property type="term" value="F:magnesium ion binding"/>
    <property type="evidence" value="ECO:0007669"/>
    <property type="project" value="UniProtKB-UniRule"/>
</dbReference>
<keyword evidence="8 13" id="KW-0067">ATP-binding</keyword>
<organism evidence="15 16">
    <name type="scientific">Thermoflexus hugenholtzii JAD2</name>
    <dbReference type="NCBI Taxonomy" id="877466"/>
    <lineage>
        <taxon>Bacteria</taxon>
        <taxon>Bacillati</taxon>
        <taxon>Chloroflexota</taxon>
        <taxon>Thermoflexia</taxon>
        <taxon>Thermoflexales</taxon>
        <taxon>Thermoflexaceae</taxon>
        <taxon>Thermoflexus</taxon>
    </lineage>
</organism>
<dbReference type="SUPFAM" id="SSF55681">
    <property type="entry name" value="Class II aaRS and biotin synthetases"/>
    <property type="match status" value="1"/>
</dbReference>
<evidence type="ECO:0000313" key="16">
    <source>
        <dbReference type="Proteomes" id="UP000197025"/>
    </source>
</evidence>
<reference evidence="16" key="1">
    <citation type="submission" date="2017-06" db="EMBL/GenBank/DDBJ databases">
        <authorList>
            <person name="Varghese N."/>
            <person name="Submissions S."/>
        </authorList>
    </citation>
    <scope>NUCLEOTIDE SEQUENCE [LARGE SCALE GENOMIC DNA]</scope>
    <source>
        <strain evidence="16">JAD2</strain>
    </source>
</reference>
<evidence type="ECO:0000256" key="10">
    <source>
        <dbReference type="ARBA" id="ARBA00022917"/>
    </source>
</evidence>
<keyword evidence="16" id="KW-1185">Reference proteome</keyword>
<dbReference type="InterPro" id="IPR002319">
    <property type="entry name" value="Phenylalanyl-tRNA_Synthase"/>
</dbReference>
<dbReference type="GO" id="GO:0005524">
    <property type="term" value="F:ATP binding"/>
    <property type="evidence" value="ECO:0007669"/>
    <property type="project" value="UniProtKB-UniRule"/>
</dbReference>
<feature type="binding site" evidence="13">
    <location>
        <position position="258"/>
    </location>
    <ligand>
        <name>Mg(2+)</name>
        <dbReference type="ChEBI" id="CHEBI:18420"/>
        <note>shared with beta subunit</note>
    </ligand>
</feature>
<dbReference type="HAMAP" id="MF_00281">
    <property type="entry name" value="Phe_tRNA_synth_alpha1"/>
    <property type="match status" value="1"/>
</dbReference>
<evidence type="ECO:0000256" key="9">
    <source>
        <dbReference type="ARBA" id="ARBA00022842"/>
    </source>
</evidence>
<accession>A0A212QWR0</accession>
<gene>
    <name evidence="13" type="primary">pheS</name>
    <name evidence="15" type="ORF">SAMN02746019_00007850</name>
</gene>
<comment type="catalytic activity">
    <reaction evidence="12 13">
        <text>tRNA(Phe) + L-phenylalanine + ATP = L-phenylalanyl-tRNA(Phe) + AMP + diphosphate + H(+)</text>
        <dbReference type="Rhea" id="RHEA:19413"/>
        <dbReference type="Rhea" id="RHEA-COMP:9668"/>
        <dbReference type="Rhea" id="RHEA-COMP:9699"/>
        <dbReference type="ChEBI" id="CHEBI:15378"/>
        <dbReference type="ChEBI" id="CHEBI:30616"/>
        <dbReference type="ChEBI" id="CHEBI:33019"/>
        <dbReference type="ChEBI" id="CHEBI:58095"/>
        <dbReference type="ChEBI" id="CHEBI:78442"/>
        <dbReference type="ChEBI" id="CHEBI:78531"/>
        <dbReference type="ChEBI" id="CHEBI:456215"/>
        <dbReference type="EC" id="6.1.1.20"/>
    </reaction>
</comment>
<dbReference type="EMBL" id="FYEK01000027">
    <property type="protein sequence ID" value="SNB64157.1"/>
    <property type="molecule type" value="Genomic_DNA"/>
</dbReference>
<dbReference type="PROSITE" id="PS50862">
    <property type="entry name" value="AA_TRNA_LIGASE_II"/>
    <property type="match status" value="1"/>
</dbReference>
<keyword evidence="5 13" id="KW-0436">Ligase</keyword>
<feature type="domain" description="Aminoacyl-transfer RNA synthetases class-II family profile" evidence="14">
    <location>
        <begin position="189"/>
        <end position="322"/>
    </location>
</feature>
<keyword evidence="6 13" id="KW-0479">Metal-binding</keyword>
<keyword evidence="7 13" id="KW-0547">Nucleotide-binding</keyword>
<proteinExistence type="inferred from homology"/>
<dbReference type="GO" id="GO:0006432">
    <property type="term" value="P:phenylalanyl-tRNA aminoacylation"/>
    <property type="evidence" value="ECO:0007669"/>
    <property type="project" value="UniProtKB-UniRule"/>
</dbReference>
<dbReference type="Proteomes" id="UP000197025">
    <property type="component" value="Unassembled WGS sequence"/>
</dbReference>
<keyword evidence="11 13" id="KW-0030">Aminoacyl-tRNA synthetase</keyword>
<evidence type="ECO:0000256" key="4">
    <source>
        <dbReference type="ARBA" id="ARBA00022490"/>
    </source>
</evidence>
<dbReference type="OrthoDB" id="9800719at2"/>
<dbReference type="InterPro" id="IPR004529">
    <property type="entry name" value="Phe-tRNA-synth_IIc_asu"/>
</dbReference>
<evidence type="ECO:0000256" key="11">
    <source>
        <dbReference type="ARBA" id="ARBA00023146"/>
    </source>
</evidence>
<evidence type="ECO:0000256" key="12">
    <source>
        <dbReference type="ARBA" id="ARBA00049255"/>
    </source>
</evidence>
<dbReference type="Pfam" id="PF02912">
    <property type="entry name" value="Phe_tRNA-synt_N"/>
    <property type="match status" value="1"/>
</dbReference>
<comment type="subunit">
    <text evidence="3 13">Tetramer of two alpha and two beta subunits.</text>
</comment>
<dbReference type="InterPro" id="IPR004188">
    <property type="entry name" value="Phe-tRNA_ligase_II_N"/>
</dbReference>
<keyword evidence="9 13" id="KW-0460">Magnesium</keyword>
<sequence>MVTVDELERLREEALRELEGLDTEEALQAWYAGYLGRRSRLMEAFAILGTLPRELRPAIGRKANEVKEALEAAYAARREALRQAALRRELEAPPLDVTLPGRPVRAGRLHPATRTLREIVAIFAEMGFQVFTSRDVETDEYNFQLLNIPPHHPARDMWSTFYTDREGVILRTHTSPGQIHAMRAFCPEPIRVILPGMCYRYEQITARSEIMFHQVEGLAVGPGVTMSDLKGTLADFARRMFGPERKVRFRASYFPFTEPSVEVDIDCILCEGRGCRVCKHTGWLEIAGAGMVHPVVLQNGGYDPRRFTGFAFGMGPQRITMLKHRIDDIRYFWANDLRFLEQFD</sequence>
<protein>
    <recommendedName>
        <fullName evidence="13">Phenylalanine--tRNA ligase alpha subunit</fullName>
        <ecNumber evidence="13">6.1.1.20</ecNumber>
    </recommendedName>
    <alternativeName>
        <fullName evidence="13">Phenylalanyl-tRNA synthetase alpha subunit</fullName>
        <shortName evidence="13">PheRS</shortName>
    </alternativeName>
</protein>
<dbReference type="InterPro" id="IPR010978">
    <property type="entry name" value="tRNA-bd_arm"/>
</dbReference>
<dbReference type="CDD" id="cd00496">
    <property type="entry name" value="PheRS_alpha_core"/>
    <property type="match status" value="1"/>
</dbReference>
<evidence type="ECO:0000256" key="7">
    <source>
        <dbReference type="ARBA" id="ARBA00022741"/>
    </source>
</evidence>
<dbReference type="GO" id="GO:0004826">
    <property type="term" value="F:phenylalanine-tRNA ligase activity"/>
    <property type="evidence" value="ECO:0007669"/>
    <property type="project" value="UniProtKB-UniRule"/>
</dbReference>
<evidence type="ECO:0000256" key="13">
    <source>
        <dbReference type="HAMAP-Rule" id="MF_00281"/>
    </source>
</evidence>
<dbReference type="PANTHER" id="PTHR11538:SF41">
    <property type="entry name" value="PHENYLALANINE--TRNA LIGASE, MITOCHONDRIAL"/>
    <property type="match status" value="1"/>
</dbReference>
<comment type="cofactor">
    <cofactor evidence="13">
        <name>Mg(2+)</name>
        <dbReference type="ChEBI" id="CHEBI:18420"/>
    </cofactor>
    <text evidence="13">Binds 2 magnesium ions per tetramer.</text>
</comment>
<comment type="similarity">
    <text evidence="2 13">Belongs to the class-II aminoacyl-tRNA synthetase family. Phe-tRNA synthetase alpha subunit type 1 subfamily.</text>
</comment>
<dbReference type="GO" id="GO:0005737">
    <property type="term" value="C:cytoplasm"/>
    <property type="evidence" value="ECO:0007669"/>
    <property type="project" value="UniProtKB-SubCell"/>
</dbReference>
<keyword evidence="4 13" id="KW-0963">Cytoplasm</keyword>
<dbReference type="Gene3D" id="3.30.930.10">
    <property type="entry name" value="Bira Bifunctional Protein, Domain 2"/>
    <property type="match status" value="1"/>
</dbReference>